<gene>
    <name evidence="1" type="ORF">QAD02_019775</name>
</gene>
<name>A0ACC2PLQ4_9HYME</name>
<organism evidence="1 2">
    <name type="scientific">Eretmocerus hayati</name>
    <dbReference type="NCBI Taxonomy" id="131215"/>
    <lineage>
        <taxon>Eukaryota</taxon>
        <taxon>Metazoa</taxon>
        <taxon>Ecdysozoa</taxon>
        <taxon>Arthropoda</taxon>
        <taxon>Hexapoda</taxon>
        <taxon>Insecta</taxon>
        <taxon>Pterygota</taxon>
        <taxon>Neoptera</taxon>
        <taxon>Endopterygota</taxon>
        <taxon>Hymenoptera</taxon>
        <taxon>Apocrita</taxon>
        <taxon>Proctotrupomorpha</taxon>
        <taxon>Chalcidoidea</taxon>
        <taxon>Aphelinidae</taxon>
        <taxon>Aphelininae</taxon>
        <taxon>Eretmocerus</taxon>
    </lineage>
</organism>
<evidence type="ECO:0000313" key="1">
    <source>
        <dbReference type="EMBL" id="KAJ8683983.1"/>
    </source>
</evidence>
<accession>A0ACC2PLQ4</accession>
<keyword evidence="2" id="KW-1185">Reference proteome</keyword>
<comment type="caution">
    <text evidence="1">The sequence shown here is derived from an EMBL/GenBank/DDBJ whole genome shotgun (WGS) entry which is preliminary data.</text>
</comment>
<dbReference type="Proteomes" id="UP001239111">
    <property type="component" value="Chromosome 1"/>
</dbReference>
<reference evidence="1" key="1">
    <citation type="submission" date="2023-04" db="EMBL/GenBank/DDBJ databases">
        <title>A chromosome-level genome assembly of the parasitoid wasp Eretmocerus hayati.</title>
        <authorList>
            <person name="Zhong Y."/>
            <person name="Liu S."/>
            <person name="Liu Y."/>
        </authorList>
    </citation>
    <scope>NUCLEOTIDE SEQUENCE</scope>
    <source>
        <strain evidence="1">ZJU_SS_LIU_2023</strain>
    </source>
</reference>
<dbReference type="EMBL" id="CM056741">
    <property type="protein sequence ID" value="KAJ8683983.1"/>
    <property type="molecule type" value="Genomic_DNA"/>
</dbReference>
<protein>
    <submittedName>
        <fullName evidence="1">Uncharacterized protein</fullName>
    </submittedName>
</protein>
<sequence length="430" mass="49886">MELISSVLIFLLGFTPCHPLDFKESHESITKKWRINDQYTVHRAKKISRDDTQLYATCERNRFERYCNMTIRPLIESLPHANCNMKFSVHGDKNLMSFERYMELESFINPYNIIVTWAEYDSERMRILKNIAVMNITNRYKTCVAKYLSFSSPGLMSEEPSTRTHVLIYDNAFDVITSDSEKCGTLKYCRIGFNERGEVIQPLVPVTTNLIGVSKMFPVSSMNFSDGMFSLAIPNENFQLGYRTHYENSSGGEIQLNTTIQSYMMKSDPLLSTANQKYTICGSSHIMNAAKEYQAGTLLVHCNYYSLGHVMPEFEKVVNYPEIVRVVSVLNLRRGGFLLLTLKCQRTFLRTKCDSFSFTEIRLNKPELRSDDFVLDLQSVEKITDWTVDIKEKIKDNVTKFCFYFSCLSKSLQDLEKSHLKFYKRCVERV</sequence>
<evidence type="ECO:0000313" key="2">
    <source>
        <dbReference type="Proteomes" id="UP001239111"/>
    </source>
</evidence>
<proteinExistence type="predicted"/>